<evidence type="ECO:0000313" key="3">
    <source>
        <dbReference type="Proteomes" id="UP000267246"/>
    </source>
</evidence>
<dbReference type="Proteomes" id="UP000267246">
    <property type="component" value="Unassembled WGS sequence"/>
</dbReference>
<keyword evidence="2" id="KW-0449">Lipoprotein</keyword>
<proteinExistence type="predicted"/>
<evidence type="ECO:0000256" key="1">
    <source>
        <dbReference type="SAM" id="Phobius"/>
    </source>
</evidence>
<organism evidence="2 3">
    <name type="scientific">Metamycoplasma subdolum</name>
    <dbReference type="NCBI Taxonomy" id="92407"/>
    <lineage>
        <taxon>Bacteria</taxon>
        <taxon>Bacillati</taxon>
        <taxon>Mycoplasmatota</taxon>
        <taxon>Mycoplasmoidales</taxon>
        <taxon>Metamycoplasmataceae</taxon>
        <taxon>Metamycoplasma</taxon>
    </lineage>
</organism>
<keyword evidence="1" id="KW-1133">Transmembrane helix</keyword>
<protein>
    <submittedName>
        <fullName evidence="2">Putative solute-binding family lipoprotein</fullName>
    </submittedName>
</protein>
<keyword evidence="1" id="KW-0812">Transmembrane</keyword>
<keyword evidence="1" id="KW-0472">Membrane</keyword>
<sequence>MSDKKHSIAPFKLRFILILILVIITLGFFGTILAVKIKNPFRVSIYNYESYLSPKVINKLKQKYTYNTFSSVTEFTKAINSQKAVAGIGSDYQLTELLLEGKIKKINFSKIYDKTDKNSIYSHYSIAVRKHLDKFESFIINKVKELNPENKIEKNRKGKIIKPYLYFKNDDPKQEVLGFEVDSKEGIDHFYEFLIPYFLQDKLVVYNINKKSHPNIKDVDKISFKKDATWLEIIKTLTSKHGYKNIAWTNSYLDNAMIGQFYASEEKIKNYLVGTPEHEKLESLTLNNYQEIYDYFIKFVKEASGYSIKDTSRNRLISDGLTLVNEIIEPIPTKNDVSVMYNGDALDAYYASDNFESLTDVQIKYVRPKNNYFLLDAWIISQGTDDEESDELLEFLNKESMLGQQFSEEELEQKYLQNVANEIEKNSGIPKQEILKNLFKNSSLKTPKKVHEIDVSFWKENYNSFMDSFDFIPAIANFNAINYTPAYIDINKFLKNYYFKDENKNDDEEAMNIFDVEKSTWINHQIYQPLDLKLRTAISDYYYELTKS</sequence>
<feature type="transmembrane region" description="Helical" evidence="1">
    <location>
        <begin position="12"/>
        <end position="35"/>
    </location>
</feature>
<dbReference type="EMBL" id="REFI01000008">
    <property type="protein sequence ID" value="RMA77588.1"/>
    <property type="molecule type" value="Genomic_DNA"/>
</dbReference>
<gene>
    <name evidence="2" type="ORF">JN00_0439</name>
</gene>
<name>A0A3M0A4B0_9BACT</name>
<keyword evidence="3" id="KW-1185">Reference proteome</keyword>
<evidence type="ECO:0000313" key="2">
    <source>
        <dbReference type="EMBL" id="RMA77588.1"/>
    </source>
</evidence>
<reference evidence="2 3" key="1">
    <citation type="submission" date="2018-10" db="EMBL/GenBank/DDBJ databases">
        <title>Genomic Encyclopedia of Archaeal and Bacterial Type Strains, Phase II (KMG-II): from individual species to whole genera.</title>
        <authorList>
            <person name="Goeker M."/>
        </authorList>
    </citation>
    <scope>NUCLEOTIDE SEQUENCE [LARGE SCALE GENOMIC DNA]</scope>
    <source>
        <strain evidence="2 3">ATCC 29870</strain>
    </source>
</reference>
<dbReference type="AlphaFoldDB" id="A0A3M0A4B0"/>
<accession>A0A3M0A4B0</accession>
<comment type="caution">
    <text evidence="2">The sequence shown here is derived from an EMBL/GenBank/DDBJ whole genome shotgun (WGS) entry which is preliminary data.</text>
</comment>
<dbReference type="Pfam" id="PF02030">
    <property type="entry name" value="Lipoprotein_8"/>
    <property type="match status" value="1"/>
</dbReference>
<dbReference type="OrthoDB" id="403918at2"/>
<dbReference type="RefSeq" id="WP_121940902.1">
    <property type="nucleotide sequence ID" value="NZ_REFI01000008.1"/>
</dbReference>